<feature type="region of interest" description="Disordered" evidence="1">
    <location>
        <begin position="1"/>
        <end position="26"/>
    </location>
</feature>
<sequence>MQQSTQCAPSRAPSVRKSACDNNFHPGRTVERMRESIQRGLNWLATPRHLEPHLDMQTRPIGRTPLEMEIVYCTISSGSAALKFPLTLLILPAGASPVRN</sequence>
<protein>
    <submittedName>
        <fullName evidence="2">Uncharacterized protein</fullName>
    </submittedName>
</protein>
<name>A0A0E4H2C8_MYCLN</name>
<accession>A0A0E4H2C8</accession>
<evidence type="ECO:0000256" key="1">
    <source>
        <dbReference type="SAM" id="MobiDB-lite"/>
    </source>
</evidence>
<evidence type="ECO:0000313" key="3">
    <source>
        <dbReference type="Proteomes" id="UP000199251"/>
    </source>
</evidence>
<proteinExistence type="predicted"/>
<reference evidence="2 3" key="1">
    <citation type="submission" date="2015-03" db="EMBL/GenBank/DDBJ databases">
        <authorList>
            <person name="Urmite Genomes"/>
        </authorList>
    </citation>
    <scope>NUCLEOTIDE SEQUENCE [LARGE SCALE GENOMIC DNA]</scope>
    <source>
        <strain evidence="2 3">CSUR P1491</strain>
    </source>
</reference>
<gene>
    <name evidence="2" type="ORF">BN1232_05553</name>
</gene>
<dbReference type="Proteomes" id="UP000199251">
    <property type="component" value="Unassembled WGS sequence"/>
</dbReference>
<evidence type="ECO:0000313" key="2">
    <source>
        <dbReference type="EMBL" id="CQD22227.1"/>
    </source>
</evidence>
<organism evidence="2 3">
    <name type="scientific">Mycobacterium lentiflavum</name>
    <dbReference type="NCBI Taxonomy" id="141349"/>
    <lineage>
        <taxon>Bacteria</taxon>
        <taxon>Bacillati</taxon>
        <taxon>Actinomycetota</taxon>
        <taxon>Actinomycetes</taxon>
        <taxon>Mycobacteriales</taxon>
        <taxon>Mycobacteriaceae</taxon>
        <taxon>Mycobacterium</taxon>
        <taxon>Mycobacterium simiae complex</taxon>
    </lineage>
</organism>
<dbReference type="EMBL" id="CTEE01000001">
    <property type="protein sequence ID" value="CQD22227.1"/>
    <property type="molecule type" value="Genomic_DNA"/>
</dbReference>
<dbReference type="AlphaFoldDB" id="A0A0E4H2C8"/>